<dbReference type="STRING" id="657387.BH688_09475"/>
<dbReference type="CDD" id="cd03426">
    <property type="entry name" value="NUDIX_CoAse_Nudt7"/>
    <property type="match status" value="1"/>
</dbReference>
<evidence type="ECO:0000256" key="1">
    <source>
        <dbReference type="ARBA" id="ARBA00001936"/>
    </source>
</evidence>
<dbReference type="AlphaFoldDB" id="A0A1S1NVN1"/>
<name>A0A1S1NVN1_9GAMM</name>
<organism evidence="7 8">
    <name type="scientific">Kushneria phosphatilytica</name>
    <dbReference type="NCBI Taxonomy" id="657387"/>
    <lineage>
        <taxon>Bacteria</taxon>
        <taxon>Pseudomonadati</taxon>
        <taxon>Pseudomonadota</taxon>
        <taxon>Gammaproteobacteria</taxon>
        <taxon>Oceanospirillales</taxon>
        <taxon>Halomonadaceae</taxon>
        <taxon>Kushneria</taxon>
    </lineage>
</organism>
<dbReference type="KEGG" id="kuy:FY550_12195"/>
<dbReference type="Gene3D" id="3.90.79.10">
    <property type="entry name" value="Nucleoside Triphosphate Pyrophosphohydrolase"/>
    <property type="match status" value="1"/>
</dbReference>
<keyword evidence="6" id="KW-0464">Manganese</keyword>
<dbReference type="RefSeq" id="WP_070978752.1">
    <property type="nucleotide sequence ID" value="NZ_CP043420.1"/>
</dbReference>
<reference evidence="7 8" key="1">
    <citation type="submission" date="2019-08" db="EMBL/GenBank/DDBJ databases">
        <title>Complete genome sequence of Kushneria sp. YCWA18, a halophilic phosphate-solubilizing bacterium isolated from Daqiao saltern in China.</title>
        <authorList>
            <person name="Du G.-X."/>
            <person name="Qu L.-Y."/>
        </authorList>
    </citation>
    <scope>NUCLEOTIDE SEQUENCE [LARGE SCALE GENOMIC DNA]</scope>
    <source>
        <strain evidence="7 8">YCWA18</strain>
    </source>
</reference>
<keyword evidence="4" id="KW-0378">Hydrolase</keyword>
<dbReference type="InterPro" id="IPR015797">
    <property type="entry name" value="NUDIX_hydrolase-like_dom_sf"/>
</dbReference>
<dbReference type="PANTHER" id="PTHR12992:SF11">
    <property type="entry name" value="MITOCHONDRIAL COENZYME A DIPHOSPHATASE NUDT8"/>
    <property type="match status" value="1"/>
</dbReference>
<dbReference type="PANTHER" id="PTHR12992">
    <property type="entry name" value="NUDIX HYDROLASE"/>
    <property type="match status" value="1"/>
</dbReference>
<gene>
    <name evidence="7" type="ORF">FY550_12195</name>
</gene>
<dbReference type="GO" id="GO:0046872">
    <property type="term" value="F:metal ion binding"/>
    <property type="evidence" value="ECO:0007669"/>
    <property type="project" value="UniProtKB-KW"/>
</dbReference>
<dbReference type="Pfam" id="PF00293">
    <property type="entry name" value="NUDIX"/>
    <property type="match status" value="1"/>
</dbReference>
<evidence type="ECO:0000256" key="5">
    <source>
        <dbReference type="ARBA" id="ARBA00022842"/>
    </source>
</evidence>
<comment type="cofactor">
    <cofactor evidence="2">
        <name>Mg(2+)</name>
        <dbReference type="ChEBI" id="CHEBI:18420"/>
    </cofactor>
</comment>
<dbReference type="EMBL" id="CP043420">
    <property type="protein sequence ID" value="QEL11823.1"/>
    <property type="molecule type" value="Genomic_DNA"/>
</dbReference>
<dbReference type="InterPro" id="IPR045121">
    <property type="entry name" value="CoAse"/>
</dbReference>
<keyword evidence="8" id="KW-1185">Reference proteome</keyword>
<keyword evidence="3" id="KW-0479">Metal-binding</keyword>
<dbReference type="NCBIfam" id="NF007980">
    <property type="entry name" value="PRK10707.1"/>
    <property type="match status" value="1"/>
</dbReference>
<evidence type="ECO:0000313" key="8">
    <source>
        <dbReference type="Proteomes" id="UP000322553"/>
    </source>
</evidence>
<dbReference type="GO" id="GO:0010945">
    <property type="term" value="F:coenzyme A diphosphatase activity"/>
    <property type="evidence" value="ECO:0007669"/>
    <property type="project" value="InterPro"/>
</dbReference>
<evidence type="ECO:0000256" key="3">
    <source>
        <dbReference type="ARBA" id="ARBA00022723"/>
    </source>
</evidence>
<keyword evidence="5" id="KW-0460">Magnesium</keyword>
<sequence>MLEKARTRLQAWTPRTLGDERAHAAVLIPLIDATSPRLLLTRRAGHLSQHAGQVAFPGGKRDATDPDLVSCALREASEEIGLPPAQVDIVGRLSDRRSRHGLIVTPFVGIIPEGLEFHPSADEIAAIFEVPLTTLITDPRQHTDVIDDARGRLFVPSYTFGEHILWGLSAMMVVELLAVAFDVDISLDQAHPHAPLRYPVNGRQSP</sequence>
<comment type="cofactor">
    <cofactor evidence="1">
        <name>Mn(2+)</name>
        <dbReference type="ChEBI" id="CHEBI:29035"/>
    </cofactor>
</comment>
<evidence type="ECO:0000256" key="6">
    <source>
        <dbReference type="ARBA" id="ARBA00023211"/>
    </source>
</evidence>
<proteinExistence type="predicted"/>
<dbReference type="Proteomes" id="UP000322553">
    <property type="component" value="Chromosome"/>
</dbReference>
<accession>A0A1S1NVN1</accession>
<dbReference type="PROSITE" id="PS51462">
    <property type="entry name" value="NUDIX"/>
    <property type="match status" value="1"/>
</dbReference>
<dbReference type="InterPro" id="IPR000086">
    <property type="entry name" value="NUDIX_hydrolase_dom"/>
</dbReference>
<dbReference type="SUPFAM" id="SSF55811">
    <property type="entry name" value="Nudix"/>
    <property type="match status" value="1"/>
</dbReference>
<protein>
    <submittedName>
        <fullName evidence="7">CoA pyrophosphatase</fullName>
    </submittedName>
</protein>
<evidence type="ECO:0000256" key="2">
    <source>
        <dbReference type="ARBA" id="ARBA00001946"/>
    </source>
</evidence>
<evidence type="ECO:0000313" key="7">
    <source>
        <dbReference type="EMBL" id="QEL11823.1"/>
    </source>
</evidence>
<evidence type="ECO:0000256" key="4">
    <source>
        <dbReference type="ARBA" id="ARBA00022801"/>
    </source>
</evidence>
<dbReference type="OrthoDB" id="9802805at2"/>